<accession>R4XKV7</accession>
<dbReference type="InterPro" id="IPR004342">
    <property type="entry name" value="EXS_C"/>
</dbReference>
<evidence type="ECO:0000256" key="5">
    <source>
        <dbReference type="ARBA" id="ARBA00023136"/>
    </source>
</evidence>
<feature type="coiled-coil region" evidence="6">
    <location>
        <begin position="173"/>
        <end position="200"/>
    </location>
</feature>
<feature type="region of interest" description="Disordered" evidence="7">
    <location>
        <begin position="35"/>
        <end position="124"/>
    </location>
</feature>
<dbReference type="OrthoDB" id="9970435at2759"/>
<keyword evidence="5 8" id="KW-0472">Membrane</keyword>
<keyword evidence="4 8" id="KW-1133">Transmembrane helix</keyword>
<dbReference type="PROSITE" id="PS51382">
    <property type="entry name" value="SPX"/>
    <property type="match status" value="1"/>
</dbReference>
<dbReference type="GO" id="GO:0000822">
    <property type="term" value="F:inositol hexakisphosphate binding"/>
    <property type="evidence" value="ECO:0007669"/>
    <property type="project" value="TreeGrafter"/>
</dbReference>
<dbReference type="GO" id="GO:0006817">
    <property type="term" value="P:phosphate ion transport"/>
    <property type="evidence" value="ECO:0007669"/>
    <property type="project" value="TreeGrafter"/>
</dbReference>
<dbReference type="VEuPathDB" id="FungiDB:TAPDE_004296"/>
<dbReference type="Proteomes" id="UP000013776">
    <property type="component" value="Unassembled WGS sequence"/>
</dbReference>
<dbReference type="AlphaFoldDB" id="R4XKV7"/>
<keyword evidence="11" id="KW-1185">Reference proteome</keyword>
<evidence type="ECO:0000256" key="1">
    <source>
        <dbReference type="ARBA" id="ARBA00004141"/>
    </source>
</evidence>
<protein>
    <recommendedName>
        <fullName evidence="9">SPX domain-containing protein</fullName>
    </recommendedName>
</protein>
<evidence type="ECO:0000259" key="9">
    <source>
        <dbReference type="PROSITE" id="PS51382"/>
    </source>
</evidence>
<dbReference type="GO" id="GO:0016036">
    <property type="term" value="P:cellular response to phosphate starvation"/>
    <property type="evidence" value="ECO:0007669"/>
    <property type="project" value="TreeGrafter"/>
</dbReference>
<comment type="caution">
    <text evidence="10">The sequence shown here is derived from an EMBL/GenBank/DDBJ whole genome shotgun (WGS) entry which is preliminary data.</text>
</comment>
<evidence type="ECO:0000313" key="11">
    <source>
        <dbReference type="Proteomes" id="UP000013776"/>
    </source>
</evidence>
<feature type="compositionally biased region" description="Low complexity" evidence="7">
    <location>
        <begin position="68"/>
        <end position="79"/>
    </location>
</feature>
<evidence type="ECO:0000256" key="4">
    <source>
        <dbReference type="ARBA" id="ARBA00022989"/>
    </source>
</evidence>
<dbReference type="eggNOG" id="KOG1162">
    <property type="taxonomic scope" value="Eukaryota"/>
</dbReference>
<dbReference type="CDD" id="cd14475">
    <property type="entry name" value="SPX_SYG1_like"/>
    <property type="match status" value="1"/>
</dbReference>
<reference evidence="10 11" key="1">
    <citation type="journal article" date="2013" name="MBio">
        <title>Genome sequencing of the plant pathogen Taphrina deformans, the causal agent of peach leaf curl.</title>
        <authorList>
            <person name="Cisse O.H."/>
            <person name="Almeida J.M.G.C.F."/>
            <person name="Fonseca A."/>
            <person name="Kumar A.A."/>
            <person name="Salojaervi J."/>
            <person name="Overmyer K."/>
            <person name="Hauser P.M."/>
            <person name="Pagni M."/>
        </authorList>
    </citation>
    <scope>NUCLEOTIDE SEQUENCE [LARGE SCALE GENOMIC DNA]</scope>
    <source>
        <strain evidence="11">PYCC 5710 / ATCC 11124 / CBS 356.35 / IMI 108563 / JCM 9778 / NBRC 8474</strain>
    </source>
</reference>
<evidence type="ECO:0000256" key="2">
    <source>
        <dbReference type="ARBA" id="ARBA00009665"/>
    </source>
</evidence>
<name>R4XKV7_TAPDE</name>
<gene>
    <name evidence="10" type="ORF">TAPDE_004296</name>
</gene>
<evidence type="ECO:0000313" key="10">
    <source>
        <dbReference type="EMBL" id="CCG83949.1"/>
    </source>
</evidence>
<dbReference type="Pfam" id="PF03124">
    <property type="entry name" value="EXS"/>
    <property type="match status" value="1"/>
</dbReference>
<feature type="transmembrane region" description="Helical" evidence="8">
    <location>
        <begin position="397"/>
        <end position="419"/>
    </location>
</feature>
<dbReference type="Pfam" id="PF03105">
    <property type="entry name" value="SPX"/>
    <property type="match status" value="1"/>
</dbReference>
<feature type="domain" description="SPX" evidence="9">
    <location>
        <begin position="1"/>
        <end position="308"/>
    </location>
</feature>
<comment type="similarity">
    <text evidence="2">Belongs to the SYG1 (TC 2.A.94) family.</text>
</comment>
<keyword evidence="6" id="KW-0175">Coiled coil</keyword>
<dbReference type="InterPro" id="IPR004331">
    <property type="entry name" value="SPX_dom"/>
</dbReference>
<feature type="transmembrane region" description="Helical" evidence="8">
    <location>
        <begin position="360"/>
        <end position="377"/>
    </location>
</feature>
<evidence type="ECO:0000256" key="7">
    <source>
        <dbReference type="SAM" id="MobiDB-lite"/>
    </source>
</evidence>
<feature type="compositionally biased region" description="Polar residues" evidence="7">
    <location>
        <begin position="103"/>
        <end position="116"/>
    </location>
</feature>
<proteinExistence type="inferred from homology"/>
<sequence length="472" mass="54636">MKFAKYLEENCIPEWKAAYFDYKKGKKLIKRAEVQDSNAVHRRGRTNSPSTMPLVRRIGRQGPSNYGSTNTDRTNNSTDQASNEQRYKLQPHHLLDKSDTEDQNVTRPPATFSTHESLAPERPGNLLLENVSGGNTIDSHDIELVPKNEAQETFYNFVDQQIRKIDDFYVEREAEAGKRLGELRSQLQEMKDRKKLLSSRRLPTVEDRNRRSDYTRSLVANVRSLFSYADVDLLNSHPISDDPNIESATQMLLTYRVARRRLRIAIQEFYHSLELLQSYRSMNRTALTKVLKKFDKTVKAKSGPQYLYVFNHKTYIGTSSFLDKIMRDSEDVYAKYYYNGDRKHALAALRTKERTEDYRFTMLRIGICAGLSVALGLEGLVRSQVNFAHGVERAYLLQIWASLFFLIFMSLLFGINCYIWSRNKVNYVFIFEYNRFLPSFPFCSVFSSGCVSQISFQASQIGIRYSSSELPL</sequence>
<evidence type="ECO:0000256" key="3">
    <source>
        <dbReference type="ARBA" id="ARBA00022692"/>
    </source>
</evidence>
<dbReference type="STRING" id="1097556.R4XKV7"/>
<keyword evidence="3 8" id="KW-0812">Transmembrane</keyword>
<dbReference type="PANTHER" id="PTHR10783:SF103">
    <property type="entry name" value="SOLUTE CARRIER FAMILY 53 MEMBER 1"/>
    <property type="match status" value="1"/>
</dbReference>
<evidence type="ECO:0000256" key="8">
    <source>
        <dbReference type="SAM" id="Phobius"/>
    </source>
</evidence>
<dbReference type="GO" id="GO:0005886">
    <property type="term" value="C:plasma membrane"/>
    <property type="evidence" value="ECO:0007669"/>
    <property type="project" value="TreeGrafter"/>
</dbReference>
<dbReference type="EMBL" id="CAHR02000190">
    <property type="protein sequence ID" value="CCG83949.1"/>
    <property type="molecule type" value="Genomic_DNA"/>
</dbReference>
<dbReference type="PANTHER" id="PTHR10783">
    <property type="entry name" value="XENOTROPIC AND POLYTROPIC RETROVIRUS RECEPTOR 1-RELATED"/>
    <property type="match status" value="1"/>
</dbReference>
<comment type="subcellular location">
    <subcellularLocation>
        <location evidence="1">Membrane</location>
        <topology evidence="1">Multi-pass membrane protein</topology>
    </subcellularLocation>
</comment>
<dbReference type="GO" id="GO:0005794">
    <property type="term" value="C:Golgi apparatus"/>
    <property type="evidence" value="ECO:0007669"/>
    <property type="project" value="TreeGrafter"/>
</dbReference>
<evidence type="ECO:0000256" key="6">
    <source>
        <dbReference type="SAM" id="Coils"/>
    </source>
</evidence>
<organism evidence="10 11">
    <name type="scientific">Taphrina deformans (strain PYCC 5710 / ATCC 11124 / CBS 356.35 / IMI 108563 / JCM 9778 / NBRC 8474)</name>
    <name type="common">Peach leaf curl fungus</name>
    <name type="synonym">Lalaria deformans</name>
    <dbReference type="NCBI Taxonomy" id="1097556"/>
    <lineage>
        <taxon>Eukaryota</taxon>
        <taxon>Fungi</taxon>
        <taxon>Dikarya</taxon>
        <taxon>Ascomycota</taxon>
        <taxon>Taphrinomycotina</taxon>
        <taxon>Taphrinomycetes</taxon>
        <taxon>Taphrinales</taxon>
        <taxon>Taphrinaceae</taxon>
        <taxon>Taphrina</taxon>
    </lineage>
</organism>